<comment type="caution">
    <text evidence="2">The sequence shown here is derived from an EMBL/GenBank/DDBJ whole genome shotgun (WGS) entry which is preliminary data.</text>
</comment>
<dbReference type="EMBL" id="JASVDS010000002">
    <property type="protein sequence ID" value="MDL5031568.1"/>
    <property type="molecule type" value="Genomic_DNA"/>
</dbReference>
<sequence length="327" mass="37313">MNHRRHLLQSGIATALLGSFAGLALADRDDRDDGDYKILQARYGTGDRNVDVTPRLRELAREDRRVRITNDLFGVDPAPGHRKTLRIIAQGRDGQVRTFDYEEFSHIDGNQFIGWGRGNWGHDNWNGGWNGGNDRRDPEVPRRNDDGDYQILQARYGTEGRNVDVTDRLKDLARRDARVRITNDLFGIDPDPGRRKTLRVYARGRGGDVRTFEYEEFSHIDGNQFTGWGGGNWGDRNWRGGWHGREERGQLRILRATYGASGRDWDVSDRLRRLVRDGQSLEVYVDNNLGGGDPYPGQRKILIVTYSVGNGSPQEVRVSERETLRLP</sequence>
<dbReference type="Proteomes" id="UP001238603">
    <property type="component" value="Unassembled WGS sequence"/>
</dbReference>
<evidence type="ECO:0000313" key="2">
    <source>
        <dbReference type="EMBL" id="MDL5031568.1"/>
    </source>
</evidence>
<keyword evidence="1" id="KW-0732">Signal</keyword>
<keyword evidence="3" id="KW-1185">Reference proteome</keyword>
<evidence type="ECO:0000256" key="1">
    <source>
        <dbReference type="SAM" id="SignalP"/>
    </source>
</evidence>
<gene>
    <name evidence="2" type="ORF">QRD43_06570</name>
</gene>
<proteinExistence type="predicted"/>
<evidence type="ECO:0000313" key="3">
    <source>
        <dbReference type="Proteomes" id="UP001238603"/>
    </source>
</evidence>
<organism evidence="2 3">
    <name type="scientific">Roseateles subflavus</name>
    <dbReference type="NCBI Taxonomy" id="3053353"/>
    <lineage>
        <taxon>Bacteria</taxon>
        <taxon>Pseudomonadati</taxon>
        <taxon>Pseudomonadota</taxon>
        <taxon>Betaproteobacteria</taxon>
        <taxon>Burkholderiales</taxon>
        <taxon>Sphaerotilaceae</taxon>
        <taxon>Roseateles</taxon>
    </lineage>
</organism>
<name>A0ABT7LFD8_9BURK</name>
<reference evidence="2 3" key="1">
    <citation type="submission" date="2023-06" db="EMBL/GenBank/DDBJ databases">
        <title>Pelomonas sp. APW6 16S ribosomal RNA gene genome sequencing and assembly.</title>
        <authorList>
            <person name="Woo H."/>
        </authorList>
    </citation>
    <scope>NUCLEOTIDE SEQUENCE [LARGE SCALE GENOMIC DNA]</scope>
    <source>
        <strain evidence="2 3">APW6</strain>
    </source>
</reference>
<dbReference type="InterPro" id="IPR006311">
    <property type="entry name" value="TAT_signal"/>
</dbReference>
<protein>
    <submittedName>
        <fullName evidence="2">Uncharacterized protein</fullName>
    </submittedName>
</protein>
<accession>A0ABT7LFD8</accession>
<dbReference type="RefSeq" id="WP_285981696.1">
    <property type="nucleotide sequence ID" value="NZ_JASVDS010000002.1"/>
</dbReference>
<feature type="signal peptide" evidence="1">
    <location>
        <begin position="1"/>
        <end position="26"/>
    </location>
</feature>
<feature type="chain" id="PRO_5045054694" evidence="1">
    <location>
        <begin position="27"/>
        <end position="327"/>
    </location>
</feature>
<dbReference type="PROSITE" id="PS51318">
    <property type="entry name" value="TAT"/>
    <property type="match status" value="1"/>
</dbReference>